<evidence type="ECO:0000313" key="4">
    <source>
        <dbReference type="EMBL" id="OAY27731.1"/>
    </source>
</evidence>
<name>A0A2C9UC40_MANES</name>
<dbReference type="EMBL" id="CM004401">
    <property type="protein sequence ID" value="OAY27731.1"/>
    <property type="molecule type" value="Genomic_DNA"/>
</dbReference>
<dbReference type="InterPro" id="IPR001753">
    <property type="entry name" value="Enoyl-CoA_hydra/iso"/>
</dbReference>
<dbReference type="GO" id="GO:0016853">
    <property type="term" value="F:isomerase activity"/>
    <property type="evidence" value="ECO:0007669"/>
    <property type="project" value="UniProtKB-KW"/>
</dbReference>
<accession>A0A2C9UC40</accession>
<reference evidence="4" key="1">
    <citation type="submission" date="2016-02" db="EMBL/GenBank/DDBJ databases">
        <title>WGS assembly of Manihot esculenta.</title>
        <authorList>
            <person name="Bredeson J.V."/>
            <person name="Prochnik S.E."/>
            <person name="Lyons J.B."/>
            <person name="Schmutz J."/>
            <person name="Grimwood J."/>
            <person name="Vrebalov J."/>
            <person name="Bart R.S."/>
            <person name="Amuge T."/>
            <person name="Ferguson M.E."/>
            <person name="Green R."/>
            <person name="Putnam N."/>
            <person name="Stites J."/>
            <person name="Rounsley S."/>
            <person name="Rokhsar D.S."/>
        </authorList>
    </citation>
    <scope>NUCLEOTIDE SEQUENCE [LARGE SCALE GENOMIC DNA]</scope>
    <source>
        <tissue evidence="4">Leaf</tissue>
    </source>
</reference>
<evidence type="ECO:0008006" key="5">
    <source>
        <dbReference type="Google" id="ProtNLM"/>
    </source>
</evidence>
<dbReference type="STRING" id="3983.A0A2C9UC40"/>
<keyword evidence="1" id="KW-0413">Isomerase</keyword>
<evidence type="ECO:0000256" key="3">
    <source>
        <dbReference type="ARBA" id="ARBA00023268"/>
    </source>
</evidence>
<dbReference type="PANTHER" id="PTHR23309">
    <property type="entry name" value="3-HYDROXYACYL-COA DEHYROGENASE"/>
    <property type="match status" value="1"/>
</dbReference>
<dbReference type="AlphaFoldDB" id="A0A2C9UC40"/>
<sequence length="215" mass="23533">MGSASKGRSTMNGVAVITIFNPPFNYLSFDVLNSLQDRFDQALRRDDIKAIVVTGVKGKFSGGFDITAYVDQLKPGFISVEILTDTVEGNAAVLFPFMIANIFAKIALLLPIDDLALGGGLEVTILSEKQRRHSILQEQPWKQATNLKHSLVCSGVLEEGVVSGHWCGLSVVLEADEFQLLVRSDASKSLVHIFFAQTWNYKGSRAVSLMESLII</sequence>
<keyword evidence="2" id="KW-0456">Lyase</keyword>
<dbReference type="Gene3D" id="3.90.226.10">
    <property type="entry name" value="2-enoyl-CoA Hydratase, Chain A, domain 1"/>
    <property type="match status" value="2"/>
</dbReference>
<dbReference type="SUPFAM" id="SSF52096">
    <property type="entry name" value="ClpP/crotonase"/>
    <property type="match status" value="1"/>
</dbReference>
<protein>
    <recommendedName>
        <fullName evidence="5">3-hydroxyacyl-CoA dehydrogenase NAD binding domain-containing protein</fullName>
    </recommendedName>
</protein>
<dbReference type="InterPro" id="IPR029045">
    <property type="entry name" value="ClpP/crotonase-like_dom_sf"/>
</dbReference>
<organism evidence="4">
    <name type="scientific">Manihot esculenta</name>
    <name type="common">Cassava</name>
    <name type="synonym">Jatropha manihot</name>
    <dbReference type="NCBI Taxonomy" id="3983"/>
    <lineage>
        <taxon>Eukaryota</taxon>
        <taxon>Viridiplantae</taxon>
        <taxon>Streptophyta</taxon>
        <taxon>Embryophyta</taxon>
        <taxon>Tracheophyta</taxon>
        <taxon>Spermatophyta</taxon>
        <taxon>Magnoliopsida</taxon>
        <taxon>eudicotyledons</taxon>
        <taxon>Gunneridae</taxon>
        <taxon>Pentapetalae</taxon>
        <taxon>rosids</taxon>
        <taxon>fabids</taxon>
        <taxon>Malpighiales</taxon>
        <taxon>Euphorbiaceae</taxon>
        <taxon>Crotonoideae</taxon>
        <taxon>Manihoteae</taxon>
        <taxon>Manihot</taxon>
    </lineage>
</organism>
<evidence type="ECO:0000256" key="1">
    <source>
        <dbReference type="ARBA" id="ARBA00023235"/>
    </source>
</evidence>
<proteinExistence type="predicted"/>
<dbReference type="Pfam" id="PF00378">
    <property type="entry name" value="ECH_1"/>
    <property type="match status" value="1"/>
</dbReference>
<dbReference type="PANTHER" id="PTHR23309:SF9">
    <property type="entry name" value="PEROXISOMAL FATTY ACID BETA-OXIDATION MULTIFUNCTIONAL PROTEIN MFP2"/>
    <property type="match status" value="1"/>
</dbReference>
<evidence type="ECO:0000256" key="2">
    <source>
        <dbReference type="ARBA" id="ARBA00023239"/>
    </source>
</evidence>
<keyword evidence="3" id="KW-0511">Multifunctional enzyme</keyword>
<dbReference type="GO" id="GO:0016829">
    <property type="term" value="F:lyase activity"/>
    <property type="evidence" value="ECO:0007669"/>
    <property type="project" value="UniProtKB-KW"/>
</dbReference>
<gene>
    <name evidence="4" type="ORF">MANES_15G011200</name>
</gene>